<organism evidence="1">
    <name type="scientific">Heterosigma akashiwo</name>
    <name type="common">Chromophytic alga</name>
    <name type="synonym">Heterosigma carterae</name>
    <dbReference type="NCBI Taxonomy" id="2829"/>
    <lineage>
        <taxon>Eukaryota</taxon>
        <taxon>Sar</taxon>
        <taxon>Stramenopiles</taxon>
        <taxon>Ochrophyta</taxon>
        <taxon>Raphidophyceae</taxon>
        <taxon>Chattonellales</taxon>
        <taxon>Chattonellaceae</taxon>
        <taxon>Heterosigma</taxon>
    </lineage>
</organism>
<dbReference type="PANTHER" id="PTHR46586:SF3">
    <property type="entry name" value="ANKYRIN REPEAT-CONTAINING PROTEIN"/>
    <property type="match status" value="1"/>
</dbReference>
<dbReference type="Gene3D" id="1.25.40.20">
    <property type="entry name" value="Ankyrin repeat-containing domain"/>
    <property type="match status" value="1"/>
</dbReference>
<name>A0A7S3Y0I1_HETAK</name>
<dbReference type="AlphaFoldDB" id="A0A7S3Y0I1"/>
<dbReference type="PANTHER" id="PTHR46586">
    <property type="entry name" value="ANKYRIN REPEAT-CONTAINING PROTEIN"/>
    <property type="match status" value="1"/>
</dbReference>
<accession>A0A7S3Y0I1</accession>
<reference evidence="1" key="1">
    <citation type="submission" date="2021-01" db="EMBL/GenBank/DDBJ databases">
        <authorList>
            <person name="Corre E."/>
            <person name="Pelletier E."/>
            <person name="Niang G."/>
            <person name="Scheremetjew M."/>
            <person name="Finn R."/>
            <person name="Kale V."/>
            <person name="Holt S."/>
            <person name="Cochrane G."/>
            <person name="Meng A."/>
            <person name="Brown T."/>
            <person name="Cohen L."/>
        </authorList>
    </citation>
    <scope>NUCLEOTIDE SEQUENCE</scope>
    <source>
        <strain evidence="1">CCMP3107</strain>
    </source>
</reference>
<sequence>MPTALKAAPSGPWTGQQGEATCLWLSGWMPMHANRSEGCTTDAMDGAAWNGHLSVVEWLHANRSEGCTTDAMDGAAWNGHLSVVEWLHANRTEGAMDWAAAAHLP</sequence>
<evidence type="ECO:0000313" key="1">
    <source>
        <dbReference type="EMBL" id="CAE0637652.1"/>
    </source>
</evidence>
<gene>
    <name evidence="1" type="ORF">HAKA00212_LOCUS16429</name>
</gene>
<dbReference type="SUPFAM" id="SSF48403">
    <property type="entry name" value="Ankyrin repeat"/>
    <property type="match status" value="1"/>
</dbReference>
<dbReference type="InterPro" id="IPR036770">
    <property type="entry name" value="Ankyrin_rpt-contain_sf"/>
</dbReference>
<dbReference type="InterPro" id="IPR052050">
    <property type="entry name" value="SecEffector_AnkRepeat"/>
</dbReference>
<protein>
    <submittedName>
        <fullName evidence="1">Uncharacterized protein</fullName>
    </submittedName>
</protein>
<dbReference type="EMBL" id="HBIU01035713">
    <property type="protein sequence ID" value="CAE0637652.1"/>
    <property type="molecule type" value="Transcribed_RNA"/>
</dbReference>
<proteinExistence type="predicted"/>